<evidence type="ECO:0000256" key="5">
    <source>
        <dbReference type="ARBA" id="ARBA00022781"/>
    </source>
</evidence>
<dbReference type="GO" id="GO:0033179">
    <property type="term" value="C:proton-transporting V-type ATPase, V0 domain"/>
    <property type="evidence" value="ECO:0007669"/>
    <property type="project" value="InterPro"/>
</dbReference>
<dbReference type="GO" id="GO:0046961">
    <property type="term" value="F:proton-transporting ATPase activity, rotational mechanism"/>
    <property type="evidence" value="ECO:0007669"/>
    <property type="project" value="InterPro"/>
</dbReference>
<keyword evidence="6 9" id="KW-1133">Transmembrane helix</keyword>
<comment type="caution">
    <text evidence="10">The sequence shown here is derived from an EMBL/GenBank/DDBJ whole genome shotgun (WGS) entry which is preliminary data.</text>
</comment>
<keyword evidence="5" id="KW-0375">Hydrogen ion transport</keyword>
<dbReference type="EMBL" id="LODT01000025">
    <property type="protein sequence ID" value="KYQ93898.1"/>
    <property type="molecule type" value="Genomic_DNA"/>
</dbReference>
<evidence type="ECO:0000256" key="4">
    <source>
        <dbReference type="ARBA" id="ARBA00022692"/>
    </source>
</evidence>
<dbReference type="FunCoup" id="A0A151ZIS1">
    <property type="interactions" value="124"/>
</dbReference>
<evidence type="ECO:0000256" key="3">
    <source>
        <dbReference type="ARBA" id="ARBA00022448"/>
    </source>
</evidence>
<evidence type="ECO:0000256" key="8">
    <source>
        <dbReference type="ARBA" id="ARBA00023136"/>
    </source>
</evidence>
<comment type="subcellular location">
    <subcellularLocation>
        <location evidence="1">Membrane</location>
        <topology evidence="1">Multi-pass membrane protein</topology>
    </subcellularLocation>
</comment>
<keyword evidence="11" id="KW-1185">Reference proteome</keyword>
<evidence type="ECO:0000313" key="11">
    <source>
        <dbReference type="Proteomes" id="UP000076078"/>
    </source>
</evidence>
<evidence type="ECO:0000313" key="10">
    <source>
        <dbReference type="EMBL" id="KYQ93898.1"/>
    </source>
</evidence>
<dbReference type="InterPro" id="IPR008389">
    <property type="entry name" value="ATPase_V0-cplx_e1/e2_su"/>
</dbReference>
<evidence type="ECO:0000256" key="1">
    <source>
        <dbReference type="ARBA" id="ARBA00004141"/>
    </source>
</evidence>
<keyword evidence="8 9" id="KW-0472">Membrane</keyword>
<evidence type="ECO:0000256" key="9">
    <source>
        <dbReference type="SAM" id="Phobius"/>
    </source>
</evidence>
<dbReference type="InParanoid" id="A0A151ZIS1"/>
<dbReference type="AlphaFoldDB" id="A0A151ZIS1"/>
<sequence length="73" mass="8095">MQNGETIGVVTAIYLGLGIILSIYPPIIQDKALGRICIFTAFVCLWMLWIVCYMSQMYPSITPEPLPLASEAD</sequence>
<dbReference type="OrthoDB" id="1508846at2759"/>
<organism evidence="10 11">
    <name type="scientific">Tieghemostelium lacteum</name>
    <name type="common">Slime mold</name>
    <name type="synonym">Dictyostelium lacteum</name>
    <dbReference type="NCBI Taxonomy" id="361077"/>
    <lineage>
        <taxon>Eukaryota</taxon>
        <taxon>Amoebozoa</taxon>
        <taxon>Evosea</taxon>
        <taxon>Eumycetozoa</taxon>
        <taxon>Dictyostelia</taxon>
        <taxon>Dictyosteliales</taxon>
        <taxon>Raperosteliaceae</taxon>
        <taxon>Tieghemostelium</taxon>
    </lineage>
</organism>
<evidence type="ECO:0000256" key="7">
    <source>
        <dbReference type="ARBA" id="ARBA00023065"/>
    </source>
</evidence>
<keyword evidence="3" id="KW-0813">Transport</keyword>
<dbReference type="OMA" id="TTAICLW"/>
<feature type="transmembrane region" description="Helical" evidence="9">
    <location>
        <begin position="36"/>
        <end position="58"/>
    </location>
</feature>
<evidence type="ECO:0000256" key="6">
    <source>
        <dbReference type="ARBA" id="ARBA00022989"/>
    </source>
</evidence>
<dbReference type="Proteomes" id="UP000076078">
    <property type="component" value="Unassembled WGS sequence"/>
</dbReference>
<gene>
    <name evidence="10" type="ORF">DLAC_05300</name>
</gene>
<evidence type="ECO:0000256" key="2">
    <source>
        <dbReference type="ARBA" id="ARBA00008328"/>
    </source>
</evidence>
<accession>A0A151ZIS1</accession>
<proteinExistence type="inferred from homology"/>
<feature type="transmembrane region" description="Helical" evidence="9">
    <location>
        <begin position="6"/>
        <end position="24"/>
    </location>
</feature>
<protein>
    <submittedName>
        <fullName evidence="10">Uncharacterized protein</fullName>
    </submittedName>
</protein>
<comment type="similarity">
    <text evidence="2">Belongs to the V-ATPase e1/e2 subunit family.</text>
</comment>
<reference evidence="10 11" key="1">
    <citation type="submission" date="2015-12" db="EMBL/GenBank/DDBJ databases">
        <title>Dictyostelia acquired genes for synthesis and detection of signals that induce cell-type specialization by lateral gene transfer from prokaryotes.</title>
        <authorList>
            <person name="Gloeckner G."/>
            <person name="Schaap P."/>
        </authorList>
    </citation>
    <scope>NUCLEOTIDE SEQUENCE [LARGE SCALE GENOMIC DNA]</scope>
    <source>
        <strain evidence="10 11">TK</strain>
    </source>
</reference>
<keyword evidence="4 9" id="KW-0812">Transmembrane</keyword>
<keyword evidence="7" id="KW-0406">Ion transport</keyword>
<name>A0A151ZIS1_TIELA</name>
<dbReference type="Pfam" id="PF05493">
    <property type="entry name" value="ATP_synt_H"/>
    <property type="match status" value="1"/>
</dbReference>